<name>A0ABW1JG48_9ACTN</name>
<evidence type="ECO:0008006" key="4">
    <source>
        <dbReference type="Google" id="ProtNLM"/>
    </source>
</evidence>
<evidence type="ECO:0000256" key="1">
    <source>
        <dbReference type="SAM" id="Phobius"/>
    </source>
</evidence>
<keyword evidence="1" id="KW-1133">Transmembrane helix</keyword>
<dbReference type="RefSeq" id="WP_345715556.1">
    <property type="nucleotide sequence ID" value="NZ_BAABFP010000002.1"/>
</dbReference>
<dbReference type="EMBL" id="JBHSRD010000004">
    <property type="protein sequence ID" value="MFC6007763.1"/>
    <property type="molecule type" value="Genomic_DNA"/>
</dbReference>
<dbReference type="Proteomes" id="UP001596189">
    <property type="component" value="Unassembled WGS sequence"/>
</dbReference>
<evidence type="ECO:0000313" key="2">
    <source>
        <dbReference type="EMBL" id="MFC6007763.1"/>
    </source>
</evidence>
<keyword evidence="1" id="KW-0812">Transmembrane</keyword>
<evidence type="ECO:0000313" key="3">
    <source>
        <dbReference type="Proteomes" id="UP001596189"/>
    </source>
</evidence>
<protein>
    <recommendedName>
        <fullName evidence="4">ABC transporter permease</fullName>
    </recommendedName>
</protein>
<sequence>MTDEPFDTEVAEPEDPQLLATLRHRVQRAVILCLLVTIVPIVLAVVLTWGEPNVG</sequence>
<proteinExistence type="predicted"/>
<gene>
    <name evidence="2" type="ORF">ACFQDO_11540</name>
</gene>
<comment type="caution">
    <text evidence="2">The sequence shown here is derived from an EMBL/GenBank/DDBJ whole genome shotgun (WGS) entry which is preliminary data.</text>
</comment>
<accession>A0ABW1JG48</accession>
<reference evidence="3" key="1">
    <citation type="journal article" date="2019" name="Int. J. Syst. Evol. Microbiol.">
        <title>The Global Catalogue of Microorganisms (GCM) 10K type strain sequencing project: providing services to taxonomists for standard genome sequencing and annotation.</title>
        <authorList>
            <consortium name="The Broad Institute Genomics Platform"/>
            <consortium name="The Broad Institute Genome Sequencing Center for Infectious Disease"/>
            <person name="Wu L."/>
            <person name="Ma J."/>
        </authorList>
    </citation>
    <scope>NUCLEOTIDE SEQUENCE [LARGE SCALE GENOMIC DNA]</scope>
    <source>
        <strain evidence="3">KACC 14249</strain>
    </source>
</reference>
<keyword evidence="1" id="KW-0472">Membrane</keyword>
<organism evidence="2 3">
    <name type="scientific">Angustibacter luteus</name>
    <dbReference type="NCBI Taxonomy" id="658456"/>
    <lineage>
        <taxon>Bacteria</taxon>
        <taxon>Bacillati</taxon>
        <taxon>Actinomycetota</taxon>
        <taxon>Actinomycetes</taxon>
        <taxon>Kineosporiales</taxon>
        <taxon>Kineosporiaceae</taxon>
    </lineage>
</organism>
<feature type="transmembrane region" description="Helical" evidence="1">
    <location>
        <begin position="29"/>
        <end position="49"/>
    </location>
</feature>
<keyword evidence="3" id="KW-1185">Reference proteome</keyword>